<comment type="caution">
    <text evidence="1">The sequence shown here is derived from an EMBL/GenBank/DDBJ whole genome shotgun (WGS) entry which is preliminary data.</text>
</comment>
<keyword evidence="2" id="KW-1185">Reference proteome</keyword>
<sequence length="168" mass="17647">MLTIGRETSHSRIIRALGSRAEWLSCAGLDSLMETTGKTARSSRNSIPVDPKPGSITQTVLSKLTLMIRHTDPGLGLPEGGAARTISRSGGFKCACVRSDSLLRADAARAEQAGTSWPVTEGRRAGAYLRSGSDSQSLCHPGWSATGLVYGNELCPLLSLFVVTGGDS</sequence>
<name>A0AAE1B186_9GAST</name>
<accession>A0AAE1B186</accession>
<reference evidence="1" key="1">
    <citation type="journal article" date="2023" name="G3 (Bethesda)">
        <title>A reference genome for the long-term kleptoplast-retaining sea slug Elysia crispata morphotype clarki.</title>
        <authorList>
            <person name="Eastman K.E."/>
            <person name="Pendleton A.L."/>
            <person name="Shaikh M.A."/>
            <person name="Suttiyut T."/>
            <person name="Ogas R."/>
            <person name="Tomko P."/>
            <person name="Gavelis G."/>
            <person name="Widhalm J.R."/>
            <person name="Wisecaver J.H."/>
        </authorList>
    </citation>
    <scope>NUCLEOTIDE SEQUENCE</scope>
    <source>
        <strain evidence="1">ECLA1</strain>
    </source>
</reference>
<evidence type="ECO:0000313" key="2">
    <source>
        <dbReference type="Proteomes" id="UP001283361"/>
    </source>
</evidence>
<dbReference type="AlphaFoldDB" id="A0AAE1B186"/>
<proteinExistence type="predicted"/>
<gene>
    <name evidence="1" type="ORF">RRG08_054739</name>
</gene>
<dbReference type="EMBL" id="JAWDGP010000750">
    <property type="protein sequence ID" value="KAK3797722.1"/>
    <property type="molecule type" value="Genomic_DNA"/>
</dbReference>
<protein>
    <submittedName>
        <fullName evidence="1">Uncharacterized protein</fullName>
    </submittedName>
</protein>
<organism evidence="1 2">
    <name type="scientific">Elysia crispata</name>
    <name type="common">lettuce slug</name>
    <dbReference type="NCBI Taxonomy" id="231223"/>
    <lineage>
        <taxon>Eukaryota</taxon>
        <taxon>Metazoa</taxon>
        <taxon>Spiralia</taxon>
        <taxon>Lophotrochozoa</taxon>
        <taxon>Mollusca</taxon>
        <taxon>Gastropoda</taxon>
        <taxon>Heterobranchia</taxon>
        <taxon>Euthyneura</taxon>
        <taxon>Panpulmonata</taxon>
        <taxon>Sacoglossa</taxon>
        <taxon>Placobranchoidea</taxon>
        <taxon>Plakobranchidae</taxon>
        <taxon>Elysia</taxon>
    </lineage>
</organism>
<evidence type="ECO:0000313" key="1">
    <source>
        <dbReference type="EMBL" id="KAK3797722.1"/>
    </source>
</evidence>
<dbReference type="Proteomes" id="UP001283361">
    <property type="component" value="Unassembled WGS sequence"/>
</dbReference>